<feature type="region of interest" description="Disordered" evidence="1">
    <location>
        <begin position="75"/>
        <end position="98"/>
    </location>
</feature>
<sequence>MRDFKSELLLRPVFHRLEHRIRAHVLICWLALLLTRVTELSCRQNWRNTRRGTARLKQVTLAGQAGTITQTIPLRTTSRPSTRRIHQPATPNLRIRPS</sequence>
<reference evidence="2 3" key="1">
    <citation type="submission" date="2021-03" db="EMBL/GenBank/DDBJ databases">
        <title>Sequencing the genomes of 1000 actinobacteria strains.</title>
        <authorList>
            <person name="Klenk H.-P."/>
        </authorList>
    </citation>
    <scope>NUCLEOTIDE SEQUENCE [LARGE SCALE GENOMIC DNA]</scope>
    <source>
        <strain evidence="2 3">DSM 46670</strain>
    </source>
</reference>
<evidence type="ECO:0000313" key="2">
    <source>
        <dbReference type="EMBL" id="MBP2321597.1"/>
    </source>
</evidence>
<proteinExistence type="predicted"/>
<name>A0ABS4TB28_9PSEU</name>
<accession>A0ABS4TB28</accession>
<keyword evidence="3" id="KW-1185">Reference proteome</keyword>
<organism evidence="2 3">
    <name type="scientific">Kibdelosporangium banguiense</name>
    <dbReference type="NCBI Taxonomy" id="1365924"/>
    <lineage>
        <taxon>Bacteria</taxon>
        <taxon>Bacillati</taxon>
        <taxon>Actinomycetota</taxon>
        <taxon>Actinomycetes</taxon>
        <taxon>Pseudonocardiales</taxon>
        <taxon>Pseudonocardiaceae</taxon>
        <taxon>Kibdelosporangium</taxon>
    </lineage>
</organism>
<dbReference type="Proteomes" id="UP001519332">
    <property type="component" value="Unassembled WGS sequence"/>
</dbReference>
<evidence type="ECO:0000256" key="1">
    <source>
        <dbReference type="SAM" id="MobiDB-lite"/>
    </source>
</evidence>
<comment type="caution">
    <text evidence="2">The sequence shown here is derived from an EMBL/GenBank/DDBJ whole genome shotgun (WGS) entry which is preliminary data.</text>
</comment>
<gene>
    <name evidence="2" type="ORF">JOF56_001982</name>
</gene>
<dbReference type="EMBL" id="JAGINW010000001">
    <property type="protein sequence ID" value="MBP2321597.1"/>
    <property type="molecule type" value="Genomic_DNA"/>
</dbReference>
<protein>
    <submittedName>
        <fullName evidence="2">Transposase</fullName>
    </submittedName>
</protein>
<dbReference type="RefSeq" id="WP_209636558.1">
    <property type="nucleotide sequence ID" value="NZ_JAGINW010000001.1"/>
</dbReference>
<evidence type="ECO:0000313" key="3">
    <source>
        <dbReference type="Proteomes" id="UP001519332"/>
    </source>
</evidence>